<proteinExistence type="predicted"/>
<evidence type="ECO:0000313" key="3">
    <source>
        <dbReference type="Proteomes" id="UP000000925"/>
    </source>
</evidence>
<dbReference type="OrthoDB" id="193748at2"/>
<name>D5EPL5_CORAD</name>
<dbReference type="AlphaFoldDB" id="D5EPL5"/>
<sequence>MKTSERFTVYIVGFLVGMVIVSMMMARRAAKRDQAIDPWHQHHEQVQAAGVEPLPEGVQAAMLEGAVLRFGYLPDQASAKERVWLLNFQKSYPYVRVVENLETGALSYMAADQIRVVLADEVDVTDLKPMLDELKIRLRMFNRKEQLVVLGVLSTEIDAVPATLEALKPWHSLFRQVGPDLIEFKD</sequence>
<reference evidence="2 3" key="1">
    <citation type="journal article" date="2010" name="Stand. Genomic Sci.">
        <title>Complete genome sequence of Coraliomargarita akajimensis type strain (04OKA010-24).</title>
        <authorList>
            <person name="Mavromatis K."/>
            <person name="Abt B."/>
            <person name="Brambilla E."/>
            <person name="Lapidus A."/>
            <person name="Copeland A."/>
            <person name="Deshpande S."/>
            <person name="Nolan M."/>
            <person name="Lucas S."/>
            <person name="Tice H."/>
            <person name="Cheng J.F."/>
            <person name="Han C."/>
            <person name="Detter J.C."/>
            <person name="Woyke T."/>
            <person name="Goodwin L."/>
            <person name="Pitluck S."/>
            <person name="Held B."/>
            <person name="Brettin T."/>
            <person name="Tapia R."/>
            <person name="Ivanova N."/>
            <person name="Mikhailova N."/>
            <person name="Pati A."/>
            <person name="Liolios K."/>
            <person name="Chen A."/>
            <person name="Palaniappan K."/>
            <person name="Land M."/>
            <person name="Hauser L."/>
            <person name="Chang Y.J."/>
            <person name="Jeffries C.D."/>
            <person name="Rohde M."/>
            <person name="Goker M."/>
            <person name="Bristow J."/>
            <person name="Eisen J.A."/>
            <person name="Markowitz V."/>
            <person name="Hugenholtz P."/>
            <person name="Klenk H.P."/>
            <person name="Kyrpides N.C."/>
        </authorList>
    </citation>
    <scope>NUCLEOTIDE SEQUENCE [LARGE SCALE GENOMIC DNA]</scope>
    <source>
        <strain evidence="3">DSM 45221 / IAM 15411 / JCM 23193 / KCTC 12865</strain>
    </source>
</reference>
<dbReference type="KEGG" id="caa:Caka_0728"/>
<protein>
    <submittedName>
        <fullName evidence="2">Uncharacterized protein</fullName>
    </submittedName>
</protein>
<evidence type="ECO:0000256" key="1">
    <source>
        <dbReference type="SAM" id="Phobius"/>
    </source>
</evidence>
<dbReference type="EMBL" id="CP001998">
    <property type="protein sequence ID" value="ADE53752.1"/>
    <property type="molecule type" value="Genomic_DNA"/>
</dbReference>
<keyword evidence="1" id="KW-0472">Membrane</keyword>
<evidence type="ECO:0000313" key="2">
    <source>
        <dbReference type="EMBL" id="ADE53752.1"/>
    </source>
</evidence>
<accession>D5EPL5</accession>
<dbReference type="STRING" id="583355.Caka_0728"/>
<dbReference type="Proteomes" id="UP000000925">
    <property type="component" value="Chromosome"/>
</dbReference>
<feature type="transmembrane region" description="Helical" evidence="1">
    <location>
        <begin position="7"/>
        <end position="26"/>
    </location>
</feature>
<keyword evidence="1" id="KW-0812">Transmembrane</keyword>
<keyword evidence="1" id="KW-1133">Transmembrane helix</keyword>
<keyword evidence="3" id="KW-1185">Reference proteome</keyword>
<gene>
    <name evidence="2" type="ordered locus">Caka_0728</name>
</gene>
<organism evidence="2 3">
    <name type="scientific">Coraliomargarita akajimensis (strain DSM 45221 / IAM 15411 / JCM 23193 / KCTC 12865 / 04OKA010-24)</name>
    <dbReference type="NCBI Taxonomy" id="583355"/>
    <lineage>
        <taxon>Bacteria</taxon>
        <taxon>Pseudomonadati</taxon>
        <taxon>Verrucomicrobiota</taxon>
        <taxon>Opitutia</taxon>
        <taxon>Puniceicoccales</taxon>
        <taxon>Coraliomargaritaceae</taxon>
        <taxon>Coraliomargarita</taxon>
    </lineage>
</organism>
<dbReference type="HOGENOM" id="CLU_1452155_0_0_0"/>
<dbReference type="RefSeq" id="WP_013042476.1">
    <property type="nucleotide sequence ID" value="NC_014008.1"/>
</dbReference>